<sequence>MFGRLQRGGQFAAVCLNLRLSSALAHERCLLSKFAAGNLKRRSRHTKMASASGPQTPRSDSAPTRRRTLHHKHPVVP</sequence>
<gene>
    <name evidence="2" type="ORF">B0H15DRAFT_808526</name>
</gene>
<feature type="compositionally biased region" description="Basic residues" evidence="1">
    <location>
        <begin position="64"/>
        <end position="77"/>
    </location>
</feature>
<accession>A0AAD6UQ64</accession>
<organism evidence="2 3">
    <name type="scientific">Mycena belliarum</name>
    <dbReference type="NCBI Taxonomy" id="1033014"/>
    <lineage>
        <taxon>Eukaryota</taxon>
        <taxon>Fungi</taxon>
        <taxon>Dikarya</taxon>
        <taxon>Basidiomycota</taxon>
        <taxon>Agaricomycotina</taxon>
        <taxon>Agaricomycetes</taxon>
        <taxon>Agaricomycetidae</taxon>
        <taxon>Agaricales</taxon>
        <taxon>Marasmiineae</taxon>
        <taxon>Mycenaceae</taxon>
        <taxon>Mycena</taxon>
    </lineage>
</organism>
<evidence type="ECO:0000313" key="3">
    <source>
        <dbReference type="Proteomes" id="UP001222325"/>
    </source>
</evidence>
<dbReference type="AlphaFoldDB" id="A0AAD6UQ64"/>
<proteinExistence type="predicted"/>
<evidence type="ECO:0000313" key="2">
    <source>
        <dbReference type="EMBL" id="KAJ7104116.1"/>
    </source>
</evidence>
<comment type="caution">
    <text evidence="2">The sequence shown here is derived from an EMBL/GenBank/DDBJ whole genome shotgun (WGS) entry which is preliminary data.</text>
</comment>
<evidence type="ECO:0000256" key="1">
    <source>
        <dbReference type="SAM" id="MobiDB-lite"/>
    </source>
</evidence>
<feature type="compositionally biased region" description="Polar residues" evidence="1">
    <location>
        <begin position="52"/>
        <end position="62"/>
    </location>
</feature>
<dbReference type="EMBL" id="JARJCN010000001">
    <property type="protein sequence ID" value="KAJ7104116.1"/>
    <property type="molecule type" value="Genomic_DNA"/>
</dbReference>
<reference evidence="2" key="1">
    <citation type="submission" date="2023-03" db="EMBL/GenBank/DDBJ databases">
        <title>Massive genome expansion in bonnet fungi (Mycena s.s.) driven by repeated elements and novel gene families across ecological guilds.</title>
        <authorList>
            <consortium name="Lawrence Berkeley National Laboratory"/>
            <person name="Harder C.B."/>
            <person name="Miyauchi S."/>
            <person name="Viragh M."/>
            <person name="Kuo A."/>
            <person name="Thoen E."/>
            <person name="Andreopoulos B."/>
            <person name="Lu D."/>
            <person name="Skrede I."/>
            <person name="Drula E."/>
            <person name="Henrissat B."/>
            <person name="Morin E."/>
            <person name="Kohler A."/>
            <person name="Barry K."/>
            <person name="LaButti K."/>
            <person name="Morin E."/>
            <person name="Salamov A."/>
            <person name="Lipzen A."/>
            <person name="Mereny Z."/>
            <person name="Hegedus B."/>
            <person name="Baldrian P."/>
            <person name="Stursova M."/>
            <person name="Weitz H."/>
            <person name="Taylor A."/>
            <person name="Grigoriev I.V."/>
            <person name="Nagy L.G."/>
            <person name="Martin F."/>
            <person name="Kauserud H."/>
        </authorList>
    </citation>
    <scope>NUCLEOTIDE SEQUENCE</scope>
    <source>
        <strain evidence="2">CBHHK173m</strain>
    </source>
</reference>
<dbReference type="Proteomes" id="UP001222325">
    <property type="component" value="Unassembled WGS sequence"/>
</dbReference>
<feature type="region of interest" description="Disordered" evidence="1">
    <location>
        <begin position="40"/>
        <end position="77"/>
    </location>
</feature>
<keyword evidence="3" id="KW-1185">Reference proteome</keyword>
<name>A0AAD6UQ64_9AGAR</name>
<protein>
    <submittedName>
        <fullName evidence="2">Uncharacterized protein</fullName>
    </submittedName>
</protein>